<evidence type="ECO:0000259" key="2">
    <source>
        <dbReference type="Pfam" id="PF13837"/>
    </source>
</evidence>
<reference evidence="3" key="1">
    <citation type="submission" date="2022-01" db="EMBL/GenBank/DDBJ databases">
        <authorList>
            <person name="King R."/>
        </authorList>
    </citation>
    <scope>NUCLEOTIDE SEQUENCE</scope>
</reference>
<dbReference type="Pfam" id="PF13837">
    <property type="entry name" value="Myb_DNA-bind_4"/>
    <property type="match status" value="1"/>
</dbReference>
<organism evidence="3 4">
    <name type="scientific">Ceutorhynchus assimilis</name>
    <name type="common">cabbage seed weevil</name>
    <dbReference type="NCBI Taxonomy" id="467358"/>
    <lineage>
        <taxon>Eukaryota</taxon>
        <taxon>Metazoa</taxon>
        <taxon>Ecdysozoa</taxon>
        <taxon>Arthropoda</taxon>
        <taxon>Hexapoda</taxon>
        <taxon>Insecta</taxon>
        <taxon>Pterygota</taxon>
        <taxon>Neoptera</taxon>
        <taxon>Endopterygota</taxon>
        <taxon>Coleoptera</taxon>
        <taxon>Polyphaga</taxon>
        <taxon>Cucujiformia</taxon>
        <taxon>Curculionidae</taxon>
        <taxon>Ceutorhynchinae</taxon>
        <taxon>Ceutorhynchus</taxon>
    </lineage>
</organism>
<feature type="domain" description="Myb/SANT-like DNA-binding" evidence="2">
    <location>
        <begin position="27"/>
        <end position="102"/>
    </location>
</feature>
<dbReference type="Gene3D" id="1.10.10.60">
    <property type="entry name" value="Homeodomain-like"/>
    <property type="match status" value="1"/>
</dbReference>
<dbReference type="EMBL" id="OU892280">
    <property type="protein sequence ID" value="CAG9767376.1"/>
    <property type="molecule type" value="Genomic_DNA"/>
</dbReference>
<keyword evidence="4" id="KW-1185">Reference proteome</keyword>
<dbReference type="AlphaFoldDB" id="A0A9N9QJ54"/>
<dbReference type="Proteomes" id="UP001152799">
    <property type="component" value="Chromosome 4"/>
</dbReference>
<feature type="compositionally biased region" description="Acidic residues" evidence="1">
    <location>
        <begin position="139"/>
        <end position="155"/>
    </location>
</feature>
<accession>A0A9N9QJ54</accession>
<evidence type="ECO:0000313" key="4">
    <source>
        <dbReference type="Proteomes" id="UP001152799"/>
    </source>
</evidence>
<evidence type="ECO:0000313" key="3">
    <source>
        <dbReference type="EMBL" id="CAG9767376.1"/>
    </source>
</evidence>
<gene>
    <name evidence="3" type="ORF">CEUTPL_LOCUS7941</name>
</gene>
<name>A0A9N9QJ54_9CUCU</name>
<sequence length="292" mass="33771">MDVEGVDFGSHGIIYVTQEKEKPTVTEWTNSATELLLKILKKHYQTHSNDGKFGSKRLLYENCSIAMKKKGLRYTAPQCENKWKSLKRRFLTNKRSATGKGKRRIPRKQMFDDEIEFLLQYVHPQFKKEPEDGNSTGGFDEEMDQDEENHEENEMDEPKYTQTDEEFVQRMLKGSDDEDQKDNVLAENIHYVVSPQPKLEASSVETPKVDNLIVNEVKELTNVMRNSMTANTDLLKSHGASYEQILVCMDSLDRKADERIEIEKKMLEQKKIQNTLLAKIVQRLSANNGSFN</sequence>
<dbReference type="OrthoDB" id="10065625at2759"/>
<feature type="region of interest" description="Disordered" evidence="1">
    <location>
        <begin position="127"/>
        <end position="161"/>
    </location>
</feature>
<proteinExistence type="predicted"/>
<evidence type="ECO:0000256" key="1">
    <source>
        <dbReference type="SAM" id="MobiDB-lite"/>
    </source>
</evidence>
<dbReference type="InterPro" id="IPR044822">
    <property type="entry name" value="Myb_DNA-bind_4"/>
</dbReference>
<protein>
    <recommendedName>
        <fullName evidence="2">Myb/SANT-like DNA-binding domain-containing protein</fullName>
    </recommendedName>
</protein>